<feature type="transmembrane region" description="Helical" evidence="14">
    <location>
        <begin position="296"/>
        <end position="318"/>
    </location>
</feature>
<dbReference type="GO" id="GO:0004673">
    <property type="term" value="F:protein histidine kinase activity"/>
    <property type="evidence" value="ECO:0007669"/>
    <property type="project" value="UniProtKB-EC"/>
</dbReference>
<feature type="domain" description="HAMP" evidence="16">
    <location>
        <begin position="320"/>
        <end position="372"/>
    </location>
</feature>
<dbReference type="InterPro" id="IPR005467">
    <property type="entry name" value="His_kinase_dom"/>
</dbReference>
<comment type="caution">
    <text evidence="17">The sequence shown here is derived from an EMBL/GenBank/DDBJ whole genome shotgun (WGS) entry which is preliminary data.</text>
</comment>
<protein>
    <recommendedName>
        <fullName evidence="3">histidine kinase</fullName>
        <ecNumber evidence="3">2.7.13.3</ecNumber>
    </recommendedName>
</protein>
<evidence type="ECO:0000256" key="14">
    <source>
        <dbReference type="SAM" id="Phobius"/>
    </source>
</evidence>
<evidence type="ECO:0000256" key="4">
    <source>
        <dbReference type="ARBA" id="ARBA00022475"/>
    </source>
</evidence>
<dbReference type="InterPro" id="IPR004358">
    <property type="entry name" value="Sig_transdc_His_kin-like_C"/>
</dbReference>
<keyword evidence="12" id="KW-0902">Two-component regulatory system</keyword>
<dbReference type="Pfam" id="PF02518">
    <property type="entry name" value="HATPase_c"/>
    <property type="match status" value="1"/>
</dbReference>
<sequence length="586" mass="66895">MRVTRREYIPVGYKLMATYIFVILAALLTVGAFSYMTFLKSIREHSESNMQGILRQIADNVNYKLKDTVRITNLLYSDLDLAAHLRNYKEGWSSYETTTEYLFPKMQNTIKSTDSNIWLSVYLRNETLPELFYEKNDKEDFLDRKGKIYELYHLSRIVSKPWYSGLPPEQYGETMVWEQIENDAAFNHISLVRRLVDTYDPLKLTEIGMMRLTVKLSDLFDSVDYSKIGDGTSIFVIKEDGATVYASGEGTAWTEQEREETFRRGHLVIREPLAGLNWEIVAAVPNGILEQDAKQVWKLTVGVIVIGLIVLWLIAVLISKYFSRRVGRIVSVLGSFREGNFSKRMPVKGKDEFAVIAGALNEMGQNTEKLIEEVLLTQIRQKEAEFEALQAQINPHFLYNTLSSISRLAKMGENQKIHAMIMELAKFYRLTLNDGKTFIPIEKEIEHARAYLAIKQIRYGKRMEVGYNIDSAVFAYGTVKLILQPFLENVLEHAWFGDRIYLRLEAGIEGDTIVFRIIDDGVGMSADTIKRIFMSTDGKGYGIRNVDRRIKLHYGKTYGVSLFSRPGIGTTVRIVIPTDQGGSSGA</sequence>
<evidence type="ECO:0000256" key="1">
    <source>
        <dbReference type="ARBA" id="ARBA00000085"/>
    </source>
</evidence>
<evidence type="ECO:0000256" key="13">
    <source>
        <dbReference type="ARBA" id="ARBA00023136"/>
    </source>
</evidence>
<evidence type="ECO:0000313" key="18">
    <source>
        <dbReference type="Proteomes" id="UP001596113"/>
    </source>
</evidence>
<comment type="catalytic activity">
    <reaction evidence="1">
        <text>ATP + protein L-histidine = ADP + protein N-phospho-L-histidine.</text>
        <dbReference type="EC" id="2.7.13.3"/>
    </reaction>
</comment>
<evidence type="ECO:0000256" key="2">
    <source>
        <dbReference type="ARBA" id="ARBA00004651"/>
    </source>
</evidence>
<dbReference type="PROSITE" id="PS50109">
    <property type="entry name" value="HIS_KIN"/>
    <property type="match status" value="1"/>
</dbReference>
<dbReference type="EC" id="2.7.13.3" evidence="3"/>
<evidence type="ECO:0000313" key="17">
    <source>
        <dbReference type="EMBL" id="MFC5404896.1"/>
    </source>
</evidence>
<organism evidence="17 18">
    <name type="scientific">Cohnella soli</name>
    <dbReference type="NCBI Taxonomy" id="425005"/>
    <lineage>
        <taxon>Bacteria</taxon>
        <taxon>Bacillati</taxon>
        <taxon>Bacillota</taxon>
        <taxon>Bacilli</taxon>
        <taxon>Bacillales</taxon>
        <taxon>Paenibacillaceae</taxon>
        <taxon>Cohnella</taxon>
    </lineage>
</organism>
<dbReference type="InterPro" id="IPR003660">
    <property type="entry name" value="HAMP_dom"/>
</dbReference>
<reference evidence="18" key="1">
    <citation type="journal article" date="2019" name="Int. J. Syst. Evol. Microbiol.">
        <title>The Global Catalogue of Microorganisms (GCM) 10K type strain sequencing project: providing services to taxonomists for standard genome sequencing and annotation.</title>
        <authorList>
            <consortium name="The Broad Institute Genomics Platform"/>
            <consortium name="The Broad Institute Genome Sequencing Center for Infectious Disease"/>
            <person name="Wu L."/>
            <person name="Ma J."/>
        </authorList>
    </citation>
    <scope>NUCLEOTIDE SEQUENCE [LARGE SCALE GENOMIC DNA]</scope>
    <source>
        <strain evidence="18">CGMCC 1.18575</strain>
    </source>
</reference>
<keyword evidence="10" id="KW-0067">ATP-binding</keyword>
<evidence type="ECO:0000259" key="16">
    <source>
        <dbReference type="PROSITE" id="PS50885"/>
    </source>
</evidence>
<dbReference type="InterPro" id="IPR010559">
    <property type="entry name" value="Sig_transdc_His_kin_internal"/>
</dbReference>
<dbReference type="SMART" id="SM00387">
    <property type="entry name" value="HATPase_c"/>
    <property type="match status" value="1"/>
</dbReference>
<evidence type="ECO:0000256" key="10">
    <source>
        <dbReference type="ARBA" id="ARBA00022840"/>
    </source>
</evidence>
<keyword evidence="11 14" id="KW-1133">Transmembrane helix</keyword>
<dbReference type="InterPro" id="IPR036890">
    <property type="entry name" value="HATPase_C_sf"/>
</dbReference>
<dbReference type="InterPro" id="IPR003594">
    <property type="entry name" value="HATPase_dom"/>
</dbReference>
<evidence type="ECO:0000256" key="12">
    <source>
        <dbReference type="ARBA" id="ARBA00023012"/>
    </source>
</evidence>
<dbReference type="SUPFAM" id="SSF55874">
    <property type="entry name" value="ATPase domain of HSP90 chaperone/DNA topoisomerase II/histidine kinase"/>
    <property type="match status" value="1"/>
</dbReference>
<keyword evidence="8" id="KW-0547">Nucleotide-binding</keyword>
<dbReference type="Pfam" id="PF06580">
    <property type="entry name" value="His_kinase"/>
    <property type="match status" value="1"/>
</dbReference>
<dbReference type="Gene3D" id="6.10.340.10">
    <property type="match status" value="1"/>
</dbReference>
<dbReference type="PRINTS" id="PR00344">
    <property type="entry name" value="BCTRLSENSOR"/>
</dbReference>
<evidence type="ECO:0000259" key="15">
    <source>
        <dbReference type="PROSITE" id="PS50109"/>
    </source>
</evidence>
<comment type="subcellular location">
    <subcellularLocation>
        <location evidence="2">Cell membrane</location>
        <topology evidence="2">Multi-pass membrane protein</topology>
    </subcellularLocation>
</comment>
<dbReference type="RefSeq" id="WP_378135597.1">
    <property type="nucleotide sequence ID" value="NZ_JBHSMI010000028.1"/>
</dbReference>
<dbReference type="PROSITE" id="PS50885">
    <property type="entry name" value="HAMP"/>
    <property type="match status" value="1"/>
</dbReference>
<dbReference type="Proteomes" id="UP001596113">
    <property type="component" value="Unassembled WGS sequence"/>
</dbReference>
<keyword evidence="7 14" id="KW-0812">Transmembrane</keyword>
<dbReference type="PANTHER" id="PTHR34220:SF11">
    <property type="entry name" value="SENSOR PROTEIN KINASE HPTS"/>
    <property type="match status" value="1"/>
</dbReference>
<evidence type="ECO:0000256" key="5">
    <source>
        <dbReference type="ARBA" id="ARBA00022553"/>
    </source>
</evidence>
<feature type="transmembrane region" description="Helical" evidence="14">
    <location>
        <begin position="12"/>
        <end position="36"/>
    </location>
</feature>
<name>A0ABW0HXE8_9BACL</name>
<keyword evidence="9 17" id="KW-0418">Kinase</keyword>
<evidence type="ECO:0000256" key="3">
    <source>
        <dbReference type="ARBA" id="ARBA00012438"/>
    </source>
</evidence>
<evidence type="ECO:0000256" key="6">
    <source>
        <dbReference type="ARBA" id="ARBA00022679"/>
    </source>
</evidence>
<dbReference type="CDD" id="cd06225">
    <property type="entry name" value="HAMP"/>
    <property type="match status" value="1"/>
</dbReference>
<keyword evidence="13 14" id="KW-0472">Membrane</keyword>
<evidence type="ECO:0000256" key="9">
    <source>
        <dbReference type="ARBA" id="ARBA00022777"/>
    </source>
</evidence>
<keyword evidence="4" id="KW-1003">Cell membrane</keyword>
<accession>A0ABW0HXE8</accession>
<dbReference type="PANTHER" id="PTHR34220">
    <property type="entry name" value="SENSOR HISTIDINE KINASE YPDA"/>
    <property type="match status" value="1"/>
</dbReference>
<evidence type="ECO:0000256" key="8">
    <source>
        <dbReference type="ARBA" id="ARBA00022741"/>
    </source>
</evidence>
<dbReference type="SMART" id="SM00304">
    <property type="entry name" value="HAMP"/>
    <property type="match status" value="1"/>
</dbReference>
<evidence type="ECO:0000256" key="11">
    <source>
        <dbReference type="ARBA" id="ARBA00022989"/>
    </source>
</evidence>
<dbReference type="SUPFAM" id="SSF158472">
    <property type="entry name" value="HAMP domain-like"/>
    <property type="match status" value="1"/>
</dbReference>
<proteinExistence type="predicted"/>
<gene>
    <name evidence="17" type="ORF">ACFPOF_19315</name>
</gene>
<evidence type="ECO:0000256" key="7">
    <source>
        <dbReference type="ARBA" id="ARBA00022692"/>
    </source>
</evidence>
<dbReference type="Pfam" id="PF00672">
    <property type="entry name" value="HAMP"/>
    <property type="match status" value="1"/>
</dbReference>
<feature type="domain" description="Histidine kinase" evidence="15">
    <location>
        <begin position="482"/>
        <end position="580"/>
    </location>
</feature>
<keyword evidence="6 17" id="KW-0808">Transferase</keyword>
<keyword evidence="18" id="KW-1185">Reference proteome</keyword>
<keyword evidence="5" id="KW-0597">Phosphoprotein</keyword>
<dbReference type="EMBL" id="JBHSMI010000028">
    <property type="protein sequence ID" value="MFC5404896.1"/>
    <property type="molecule type" value="Genomic_DNA"/>
</dbReference>
<dbReference type="Gene3D" id="3.30.565.10">
    <property type="entry name" value="Histidine kinase-like ATPase, C-terminal domain"/>
    <property type="match status" value="1"/>
</dbReference>
<dbReference type="InterPro" id="IPR050640">
    <property type="entry name" value="Bact_2-comp_sensor_kinase"/>
</dbReference>